<keyword evidence="2" id="KW-0812">Transmembrane</keyword>
<protein>
    <submittedName>
        <fullName evidence="3">Uncharacterized protein</fullName>
    </submittedName>
</protein>
<feature type="region of interest" description="Disordered" evidence="1">
    <location>
        <begin position="1"/>
        <end position="22"/>
    </location>
</feature>
<evidence type="ECO:0000256" key="1">
    <source>
        <dbReference type="SAM" id="MobiDB-lite"/>
    </source>
</evidence>
<dbReference type="EMBL" id="GBXM01044047">
    <property type="protein sequence ID" value="JAH64530.1"/>
    <property type="molecule type" value="Transcribed_RNA"/>
</dbReference>
<reference evidence="3" key="1">
    <citation type="submission" date="2014-11" db="EMBL/GenBank/DDBJ databases">
        <authorList>
            <person name="Amaro Gonzalez C."/>
        </authorList>
    </citation>
    <scope>NUCLEOTIDE SEQUENCE</scope>
</reference>
<sequence length="53" mass="6102">MLSDLKRKKEKKNRNVRAPSSPGLFGFRFSFLVGFFLLLLHYLCIPLLSRSCG</sequence>
<keyword evidence="2" id="KW-0472">Membrane</keyword>
<keyword evidence="2" id="KW-1133">Transmembrane helix</keyword>
<feature type="transmembrane region" description="Helical" evidence="2">
    <location>
        <begin position="21"/>
        <end position="43"/>
    </location>
</feature>
<reference evidence="3" key="2">
    <citation type="journal article" date="2015" name="Fish Shellfish Immunol.">
        <title>Early steps in the European eel (Anguilla anguilla)-Vibrio vulnificus interaction in the gills: Role of the RtxA13 toxin.</title>
        <authorList>
            <person name="Callol A."/>
            <person name="Pajuelo D."/>
            <person name="Ebbesson L."/>
            <person name="Teles M."/>
            <person name="MacKenzie S."/>
            <person name="Amaro C."/>
        </authorList>
    </citation>
    <scope>NUCLEOTIDE SEQUENCE</scope>
</reference>
<dbReference type="AlphaFoldDB" id="A0A0E9UH26"/>
<evidence type="ECO:0000256" key="2">
    <source>
        <dbReference type="SAM" id="Phobius"/>
    </source>
</evidence>
<name>A0A0E9UH26_ANGAN</name>
<evidence type="ECO:0000313" key="3">
    <source>
        <dbReference type="EMBL" id="JAH64530.1"/>
    </source>
</evidence>
<proteinExistence type="predicted"/>
<accession>A0A0E9UH26</accession>
<organism evidence="3">
    <name type="scientific">Anguilla anguilla</name>
    <name type="common">European freshwater eel</name>
    <name type="synonym">Muraena anguilla</name>
    <dbReference type="NCBI Taxonomy" id="7936"/>
    <lineage>
        <taxon>Eukaryota</taxon>
        <taxon>Metazoa</taxon>
        <taxon>Chordata</taxon>
        <taxon>Craniata</taxon>
        <taxon>Vertebrata</taxon>
        <taxon>Euteleostomi</taxon>
        <taxon>Actinopterygii</taxon>
        <taxon>Neopterygii</taxon>
        <taxon>Teleostei</taxon>
        <taxon>Anguilliformes</taxon>
        <taxon>Anguillidae</taxon>
        <taxon>Anguilla</taxon>
    </lineage>
</organism>